<organism evidence="2 3">
    <name type="scientific">Candidatus Kaiserbacteria bacterium CG08_land_8_20_14_0_20_50_21</name>
    <dbReference type="NCBI Taxonomy" id="1974604"/>
    <lineage>
        <taxon>Bacteria</taxon>
        <taxon>Candidatus Kaiseribacteriota</taxon>
    </lineage>
</organism>
<keyword evidence="1" id="KW-0812">Transmembrane</keyword>
<feature type="transmembrane region" description="Helical" evidence="1">
    <location>
        <begin position="12"/>
        <end position="34"/>
    </location>
</feature>
<comment type="caution">
    <text evidence="2">The sequence shown here is derived from an EMBL/GenBank/DDBJ whole genome shotgun (WGS) entry which is preliminary data.</text>
</comment>
<dbReference type="Proteomes" id="UP000228687">
    <property type="component" value="Unassembled WGS sequence"/>
</dbReference>
<keyword evidence="1" id="KW-0472">Membrane</keyword>
<gene>
    <name evidence="2" type="ORF">COT23_01275</name>
</gene>
<protein>
    <recommendedName>
        <fullName evidence="4">Type 4 fimbrial biogenesis protein PilX N-terminal domain-containing protein</fullName>
    </recommendedName>
</protein>
<evidence type="ECO:0000313" key="2">
    <source>
        <dbReference type="EMBL" id="PIS43440.1"/>
    </source>
</evidence>
<name>A0A2H0YY78_9BACT</name>
<dbReference type="EMBL" id="PEXT01000025">
    <property type="protein sequence ID" value="PIS43440.1"/>
    <property type="molecule type" value="Genomic_DNA"/>
</dbReference>
<proteinExistence type="predicted"/>
<evidence type="ECO:0008006" key="4">
    <source>
        <dbReference type="Google" id="ProtNLM"/>
    </source>
</evidence>
<accession>A0A2H0YY78</accession>
<keyword evidence="1" id="KW-1133">Transmembrane helix</keyword>
<sequence length="98" mass="10638">MAIKKTQQGFALLIAVIFMSVMLSFGLTLGSLGYKQQVLASSAIQSQYAFYAADAALECALYADKRGNYDYPSPPYTCANPPPPSFLSPPAAYPDYRL</sequence>
<evidence type="ECO:0000256" key="1">
    <source>
        <dbReference type="SAM" id="Phobius"/>
    </source>
</evidence>
<feature type="non-terminal residue" evidence="2">
    <location>
        <position position="98"/>
    </location>
</feature>
<reference evidence="3" key="1">
    <citation type="submission" date="2017-09" db="EMBL/GenBank/DDBJ databases">
        <title>Depth-based differentiation of microbial function through sediment-hosted aquifers and enrichment of novel symbionts in the deep terrestrial subsurface.</title>
        <authorList>
            <person name="Probst A.J."/>
            <person name="Ladd B."/>
            <person name="Jarett J.K."/>
            <person name="Geller-Mcgrath D.E."/>
            <person name="Sieber C.M.K."/>
            <person name="Emerson J.B."/>
            <person name="Anantharaman K."/>
            <person name="Thomas B.C."/>
            <person name="Malmstrom R."/>
            <person name="Stieglmeier M."/>
            <person name="Klingl A."/>
            <person name="Woyke T."/>
            <person name="Ryan C.M."/>
            <person name="Banfield J.F."/>
        </authorList>
    </citation>
    <scope>NUCLEOTIDE SEQUENCE [LARGE SCALE GENOMIC DNA]</scope>
</reference>
<dbReference type="AlphaFoldDB" id="A0A2H0YY78"/>
<evidence type="ECO:0000313" key="3">
    <source>
        <dbReference type="Proteomes" id="UP000228687"/>
    </source>
</evidence>